<feature type="transmembrane region" description="Helical" evidence="1">
    <location>
        <begin position="85"/>
        <end position="106"/>
    </location>
</feature>
<accession>A0A9P8AGH7</accession>
<feature type="transmembrane region" description="Helical" evidence="1">
    <location>
        <begin position="48"/>
        <end position="73"/>
    </location>
</feature>
<keyword evidence="1" id="KW-0472">Membrane</keyword>
<dbReference type="InterPro" id="IPR018815">
    <property type="entry name" value="Incr_loss_mito_DNA_1"/>
</dbReference>
<organism evidence="2 3">
    <name type="scientific">Scheffersomyces spartinae</name>
    <dbReference type="NCBI Taxonomy" id="45513"/>
    <lineage>
        <taxon>Eukaryota</taxon>
        <taxon>Fungi</taxon>
        <taxon>Dikarya</taxon>
        <taxon>Ascomycota</taxon>
        <taxon>Saccharomycotina</taxon>
        <taxon>Pichiomycetes</taxon>
        <taxon>Debaryomycetaceae</taxon>
        <taxon>Scheffersomyces</taxon>
    </lineage>
</organism>
<proteinExistence type="predicted"/>
<dbReference type="Pfam" id="PF10311">
    <property type="entry name" value="Ilm1"/>
    <property type="match status" value="1"/>
</dbReference>
<dbReference type="AlphaFoldDB" id="A0A9P8AGH7"/>
<dbReference type="RefSeq" id="XP_043047158.1">
    <property type="nucleotide sequence ID" value="XM_043193739.1"/>
</dbReference>
<protein>
    <recommendedName>
        <fullName evidence="4">Protein ILM1</fullName>
    </recommendedName>
</protein>
<feature type="transmembrane region" description="Helical" evidence="1">
    <location>
        <begin position="12"/>
        <end position="28"/>
    </location>
</feature>
<evidence type="ECO:0008006" key="4">
    <source>
        <dbReference type="Google" id="ProtNLM"/>
    </source>
</evidence>
<keyword evidence="3" id="KW-1185">Reference proteome</keyword>
<name>A0A9P8AGH7_9ASCO</name>
<dbReference type="OrthoDB" id="5299849at2759"/>
<keyword evidence="1" id="KW-0812">Transmembrane</keyword>
<evidence type="ECO:0000313" key="2">
    <source>
        <dbReference type="EMBL" id="KAG7191606.1"/>
    </source>
</evidence>
<reference evidence="2" key="1">
    <citation type="submission" date="2021-03" db="EMBL/GenBank/DDBJ databases">
        <authorList>
            <person name="Palmer J.M."/>
        </authorList>
    </citation>
    <scope>NUCLEOTIDE SEQUENCE</scope>
    <source>
        <strain evidence="2">ARV_011</strain>
    </source>
</reference>
<dbReference type="PANTHER" id="PTHR28029:SF1">
    <property type="entry name" value="PROTEIN ILM1"/>
    <property type="match status" value="1"/>
</dbReference>
<evidence type="ECO:0000313" key="3">
    <source>
        <dbReference type="Proteomes" id="UP000790833"/>
    </source>
</evidence>
<dbReference type="Proteomes" id="UP000790833">
    <property type="component" value="Unassembled WGS sequence"/>
</dbReference>
<feature type="transmembrane region" description="Helical" evidence="1">
    <location>
        <begin position="112"/>
        <end position="135"/>
    </location>
</feature>
<dbReference type="EMBL" id="JAHMUF010000026">
    <property type="protein sequence ID" value="KAG7191606.1"/>
    <property type="molecule type" value="Genomic_DNA"/>
</dbReference>
<dbReference type="PANTHER" id="PTHR28029">
    <property type="entry name" value="PROTEIN ILM1"/>
    <property type="match status" value="1"/>
</dbReference>
<gene>
    <name evidence="2" type="ORF">KQ657_003001</name>
</gene>
<comment type="caution">
    <text evidence="2">The sequence shown here is derived from an EMBL/GenBank/DDBJ whole genome shotgun (WGS) entry which is preliminary data.</text>
</comment>
<evidence type="ECO:0000256" key="1">
    <source>
        <dbReference type="SAM" id="Phobius"/>
    </source>
</evidence>
<dbReference type="GeneID" id="66116375"/>
<keyword evidence="1" id="KW-1133">Transmembrane helix</keyword>
<sequence>MVTFFLTAKTLLYFRVILLTVGCFLLVTDPEYLSNAGFVMLLGQAMEVTYAPLESSNAIIGLLVLFLGINALTDVIPLLADNLEFFETIVPTRLTVYFAVAAYSYIGNSQYFSTSLVFVYCFLEVWINFLIFNNLRDEKYVRLKKFVEENVDKIMEVEGEKVVVVED</sequence>